<dbReference type="InterPro" id="IPR011009">
    <property type="entry name" value="Kinase-like_dom_sf"/>
</dbReference>
<feature type="region of interest" description="Disordered" evidence="4">
    <location>
        <begin position="1"/>
        <end position="79"/>
    </location>
</feature>
<dbReference type="InterPro" id="IPR000719">
    <property type="entry name" value="Prot_kinase_dom"/>
</dbReference>
<dbReference type="Gene3D" id="3.40.50.300">
    <property type="entry name" value="P-loop containing nucleotide triphosphate hydrolases"/>
    <property type="match status" value="1"/>
</dbReference>
<sequence>MLRSKRKSKSPYARPNAHPALRALNPATTATQTQAGPSRPTQAAVQFVSTQPQNQEHQLPVDDPTTSEQTAVPLPSIAPSIPLSTSGPNTTVWIIGSRLLCNNSPSLMDDEKKKDSLRTLVEIKCREDIINLPDIATLRDLKSQWNIESDSPLQTREDYIRLLLRVYDQSHERIQKALPDPNAGLMEALQMDSRNRAKLQEMYDEILRFYNSLPPQYQDNLNTAILDIVNTIAKRRCELDSGELIIMVTGDTGAGKSSFINLLLDIDILPVHAIETTQTICELRKSKNEEKEAVFHYKSGFRREGLAKNIINLDCAENIEELKTKIKERDQYESPFERIEIYMPFKMLQEGVVIVDSPGFGEHGKNCGLVERYLSSACGIIYVINTASTGGVDSGRIKDFLHFLINSTEDHPSATIFIGNKIDSVDARDRDEVKDTTYHKLKQCFPNLNDNNIFFMSVTEALQSVSYDTWTKEHENMIHGIQKLFPASLRNRLNSHYKFQIQTLKDIIVPVQDSHNLALAGRNKSITKMKDVERRMNILEQNAKSTIQNLKKIIRDEEDRLYGDIVSYLRSRNFTETVFAIEESESAIQTKDWKKVVQDANVIIGYRITEEINKWGKADRRAHGIKTLIMDKLKKDCLVCEKQQKEIESAFFGVKDLQRSMRKQAPVREIWTKAKENQKHEENINSLGTMVRSAGVLSTKNKRVKEICKGYYSSKSPQQDMQTMIAIYIENIFDGNDLRININKFMSRFTKGVDIIERKIPEFLTEDARLIRNIQEDISEAEHNLNISSKILHHGKQLQGKLGVFCVQNIIEPDFSLGDISYNRSEDLIGSGSFANVYRATLVCYEPPLTVALKIRRYYLQENNVYDVLLEDQTIRGLNHKNIVHYYGATVREEKVGESNVIFWIMVLEHCTSNLHEKIMNENYVNPAKIGNKSSNHAEQMKDMANMVIEICDGLRYIYDKNLVHGNLKPANILISRNTNNKDIVKLSDVRLTNSFMDIGNPTMTLGVYTAPEVLLQTETHNQKSDIYSLAIVMWEMWYGINAADHVKSISQGTLDSALKEGLRPSLSLEHKPPADWISLIENCWQRDPIKRLEVDAVKTFFDSFLNHEI</sequence>
<feature type="binding site" evidence="2">
    <location>
        <position position="854"/>
    </location>
    <ligand>
        <name>ATP</name>
        <dbReference type="ChEBI" id="CHEBI:30616"/>
    </ligand>
</feature>
<feature type="coiled-coil region" evidence="3">
    <location>
        <begin position="522"/>
        <end position="560"/>
    </location>
</feature>
<dbReference type="Pfam" id="PF07714">
    <property type="entry name" value="PK_Tyr_Ser-Thr"/>
    <property type="match status" value="1"/>
</dbReference>
<comment type="similarity">
    <text evidence="1">Belongs to the protein kinase superfamily. TKL Ser/Thr protein kinase family. ROCO subfamily.</text>
</comment>
<feature type="domain" description="Protein kinase" evidence="5">
    <location>
        <begin position="823"/>
        <end position="1106"/>
    </location>
</feature>
<keyword evidence="3" id="KW-0175">Coiled coil</keyword>
<proteinExistence type="inferred from homology"/>
<dbReference type="Proteomes" id="UP000005408">
    <property type="component" value="Unassembled WGS sequence"/>
</dbReference>
<dbReference type="InterPro" id="IPR027417">
    <property type="entry name" value="P-loop_NTPase"/>
</dbReference>
<dbReference type="GO" id="GO:0005524">
    <property type="term" value="F:ATP binding"/>
    <property type="evidence" value="ECO:0007669"/>
    <property type="project" value="UniProtKB-UniRule"/>
</dbReference>
<keyword evidence="7" id="KW-1185">Reference proteome</keyword>
<dbReference type="Pfam" id="PF00350">
    <property type="entry name" value="Dynamin_N"/>
    <property type="match status" value="1"/>
</dbReference>
<feature type="compositionally biased region" description="Polar residues" evidence="4">
    <location>
        <begin position="39"/>
        <end position="57"/>
    </location>
</feature>
<dbReference type="PANTHER" id="PTHR26392">
    <property type="entry name" value="MITOGEN-ACTIVATED PROTEIN KINASE KINASE KINASE 7-RELATED"/>
    <property type="match status" value="1"/>
</dbReference>
<dbReference type="AlphaFoldDB" id="A0A8W8LMI6"/>
<organism evidence="6 7">
    <name type="scientific">Magallana gigas</name>
    <name type="common">Pacific oyster</name>
    <name type="synonym">Crassostrea gigas</name>
    <dbReference type="NCBI Taxonomy" id="29159"/>
    <lineage>
        <taxon>Eukaryota</taxon>
        <taxon>Metazoa</taxon>
        <taxon>Spiralia</taxon>
        <taxon>Lophotrochozoa</taxon>
        <taxon>Mollusca</taxon>
        <taxon>Bivalvia</taxon>
        <taxon>Autobranchia</taxon>
        <taxon>Pteriomorphia</taxon>
        <taxon>Ostreida</taxon>
        <taxon>Ostreoidea</taxon>
        <taxon>Ostreidae</taxon>
        <taxon>Magallana</taxon>
    </lineage>
</organism>
<keyword evidence="2" id="KW-0067">ATP-binding</keyword>
<dbReference type="InterPro" id="IPR017441">
    <property type="entry name" value="Protein_kinase_ATP_BS"/>
</dbReference>
<dbReference type="SUPFAM" id="SSF56112">
    <property type="entry name" value="Protein kinase-like (PK-like)"/>
    <property type="match status" value="1"/>
</dbReference>
<evidence type="ECO:0000313" key="6">
    <source>
        <dbReference type="EnsemblMetazoa" id="G28702.3:cds"/>
    </source>
</evidence>
<dbReference type="InterPro" id="IPR045063">
    <property type="entry name" value="Dynamin_N"/>
</dbReference>
<dbReference type="PROSITE" id="PS50011">
    <property type="entry name" value="PROTEIN_KINASE_DOM"/>
    <property type="match status" value="1"/>
</dbReference>
<reference evidence="6" key="1">
    <citation type="submission" date="2022-08" db="UniProtKB">
        <authorList>
            <consortium name="EnsemblMetazoa"/>
        </authorList>
    </citation>
    <scope>IDENTIFICATION</scope>
    <source>
        <strain evidence="6">05x7-T-G4-1.051#20</strain>
    </source>
</reference>
<dbReference type="SUPFAM" id="SSF52540">
    <property type="entry name" value="P-loop containing nucleoside triphosphate hydrolases"/>
    <property type="match status" value="1"/>
</dbReference>
<evidence type="ECO:0000259" key="5">
    <source>
        <dbReference type="PROSITE" id="PS50011"/>
    </source>
</evidence>
<dbReference type="Gene3D" id="1.10.510.10">
    <property type="entry name" value="Transferase(Phosphotransferase) domain 1"/>
    <property type="match status" value="1"/>
</dbReference>
<evidence type="ECO:0000256" key="2">
    <source>
        <dbReference type="PROSITE-ProRule" id="PRU10141"/>
    </source>
</evidence>
<evidence type="ECO:0000256" key="1">
    <source>
        <dbReference type="ARBA" id="ARBA00008171"/>
    </source>
</evidence>
<accession>A0A8W8LMI6</accession>
<dbReference type="Gene3D" id="3.30.200.20">
    <property type="entry name" value="Phosphorylase Kinase, domain 1"/>
    <property type="match status" value="1"/>
</dbReference>
<name>A0A8W8LMI6_MAGGI</name>
<dbReference type="PANTHER" id="PTHR26392:SF92">
    <property type="entry name" value="PROTEIN KINASE DOMAIN-CONTAINING PROTEIN"/>
    <property type="match status" value="1"/>
</dbReference>
<dbReference type="PROSITE" id="PS00107">
    <property type="entry name" value="PROTEIN_KINASE_ATP"/>
    <property type="match status" value="1"/>
</dbReference>
<dbReference type="EnsemblMetazoa" id="G28702.3">
    <property type="protein sequence ID" value="G28702.3:cds"/>
    <property type="gene ID" value="G28702"/>
</dbReference>
<protein>
    <recommendedName>
        <fullName evidence="5">Protein kinase domain-containing protein</fullName>
    </recommendedName>
</protein>
<evidence type="ECO:0000256" key="3">
    <source>
        <dbReference type="SAM" id="Coils"/>
    </source>
</evidence>
<keyword evidence="2" id="KW-0547">Nucleotide-binding</keyword>
<dbReference type="InterPro" id="IPR001245">
    <property type="entry name" value="Ser-Thr/Tyr_kinase_cat_dom"/>
</dbReference>
<dbReference type="GO" id="GO:0004672">
    <property type="term" value="F:protein kinase activity"/>
    <property type="evidence" value="ECO:0007669"/>
    <property type="project" value="InterPro"/>
</dbReference>
<evidence type="ECO:0000313" key="7">
    <source>
        <dbReference type="Proteomes" id="UP000005408"/>
    </source>
</evidence>
<evidence type="ECO:0000256" key="4">
    <source>
        <dbReference type="SAM" id="MobiDB-lite"/>
    </source>
</evidence>